<sequence length="94" mass="10487">MLGQWRIKLTATENTTASNTGPLHQRHQLETDTTPVQPALVECIVEETPVPTAVQSKGTQDLTSLVGSLRVYDSTIYSQAIYIQTLDQRKLYLL</sequence>
<dbReference type="AlphaFoldDB" id="A0A8S9MP19"/>
<proteinExistence type="predicted"/>
<organism evidence="1 2">
    <name type="scientific">Brassica cretica</name>
    <name type="common">Mustard</name>
    <dbReference type="NCBI Taxonomy" id="69181"/>
    <lineage>
        <taxon>Eukaryota</taxon>
        <taxon>Viridiplantae</taxon>
        <taxon>Streptophyta</taxon>
        <taxon>Embryophyta</taxon>
        <taxon>Tracheophyta</taxon>
        <taxon>Spermatophyta</taxon>
        <taxon>Magnoliopsida</taxon>
        <taxon>eudicotyledons</taxon>
        <taxon>Gunneridae</taxon>
        <taxon>Pentapetalae</taxon>
        <taxon>rosids</taxon>
        <taxon>malvids</taxon>
        <taxon>Brassicales</taxon>
        <taxon>Brassicaceae</taxon>
        <taxon>Brassiceae</taxon>
        <taxon>Brassica</taxon>
    </lineage>
</organism>
<gene>
    <name evidence="1" type="ORF">F2Q68_00039411</name>
</gene>
<dbReference type="EMBL" id="QGKW02000007">
    <property type="protein sequence ID" value="KAF2619236.1"/>
    <property type="molecule type" value="Genomic_DNA"/>
</dbReference>
<accession>A0A8S9MP19</accession>
<protein>
    <submittedName>
        <fullName evidence="1">Uncharacterized protein</fullName>
    </submittedName>
</protein>
<dbReference type="Proteomes" id="UP000712281">
    <property type="component" value="Unassembled WGS sequence"/>
</dbReference>
<evidence type="ECO:0000313" key="1">
    <source>
        <dbReference type="EMBL" id="KAF2619236.1"/>
    </source>
</evidence>
<comment type="caution">
    <text evidence="1">The sequence shown here is derived from an EMBL/GenBank/DDBJ whole genome shotgun (WGS) entry which is preliminary data.</text>
</comment>
<reference evidence="1" key="1">
    <citation type="submission" date="2019-12" db="EMBL/GenBank/DDBJ databases">
        <title>Genome sequencing and annotation of Brassica cretica.</title>
        <authorList>
            <person name="Studholme D.J."/>
            <person name="Sarris P.F."/>
        </authorList>
    </citation>
    <scope>NUCLEOTIDE SEQUENCE</scope>
    <source>
        <strain evidence="1">PFS-001/15</strain>
        <tissue evidence="1">Leaf</tissue>
    </source>
</reference>
<name>A0A8S9MP19_BRACR</name>
<evidence type="ECO:0000313" key="2">
    <source>
        <dbReference type="Proteomes" id="UP000712281"/>
    </source>
</evidence>